<organism evidence="1">
    <name type="scientific">human gut metagenome</name>
    <dbReference type="NCBI Taxonomy" id="408170"/>
    <lineage>
        <taxon>unclassified sequences</taxon>
        <taxon>metagenomes</taxon>
        <taxon>organismal metagenomes</taxon>
    </lineage>
</organism>
<keyword evidence="1" id="KW-0675">Receptor</keyword>
<dbReference type="SUPFAM" id="SSF56935">
    <property type="entry name" value="Porins"/>
    <property type="match status" value="1"/>
</dbReference>
<name>K1UBV9_9ZZZZ</name>
<comment type="caution">
    <text evidence="1">The sequence shown here is derived from an EMBL/GenBank/DDBJ whole genome shotgun (WGS) entry which is preliminary data.</text>
</comment>
<dbReference type="EMBL" id="AJWZ01003160">
    <property type="protein sequence ID" value="EKC68991.1"/>
    <property type="molecule type" value="Genomic_DNA"/>
</dbReference>
<accession>K1UBV9</accession>
<evidence type="ECO:0000313" key="1">
    <source>
        <dbReference type="EMBL" id="EKC68991.1"/>
    </source>
</evidence>
<sequence length="95" mass="11307">MRTNNVQTLTFLKQFGKHNVDVLAGHEYYRQNVKYLEGNARYEFSPYIQELYAYANPYSNTSYQDNYNVEGFFGRAQYNYDDKYFASASYRRDGS</sequence>
<feature type="non-terminal residue" evidence="1">
    <location>
        <position position="95"/>
    </location>
</feature>
<protein>
    <submittedName>
        <fullName evidence="1">Receptor antigen RagA</fullName>
    </submittedName>
</protein>
<dbReference type="AlphaFoldDB" id="K1UBV9"/>
<proteinExistence type="predicted"/>
<gene>
    <name evidence="1" type="ORF">OBE_04638</name>
</gene>
<reference evidence="1" key="1">
    <citation type="journal article" date="2013" name="Environ. Microbiol.">
        <title>Microbiota from the distal guts of lean and obese adolescents exhibit partial functional redundancy besides clear differences in community structure.</title>
        <authorList>
            <person name="Ferrer M."/>
            <person name="Ruiz A."/>
            <person name="Lanza F."/>
            <person name="Haange S.B."/>
            <person name="Oberbach A."/>
            <person name="Till H."/>
            <person name="Bargiela R."/>
            <person name="Campoy C."/>
            <person name="Segura M.T."/>
            <person name="Richter M."/>
            <person name="von Bergen M."/>
            <person name="Seifert J."/>
            <person name="Suarez A."/>
        </authorList>
    </citation>
    <scope>NUCLEOTIDE SEQUENCE</scope>
</reference>